<protein>
    <submittedName>
        <fullName evidence="1">Uncharacterized protein</fullName>
    </submittedName>
</protein>
<organism evidence="1 2">
    <name type="scientific">Petromyces alliaceus</name>
    <name type="common">Aspergillus alliaceus</name>
    <dbReference type="NCBI Taxonomy" id="209559"/>
    <lineage>
        <taxon>Eukaryota</taxon>
        <taxon>Fungi</taxon>
        <taxon>Dikarya</taxon>
        <taxon>Ascomycota</taxon>
        <taxon>Pezizomycotina</taxon>
        <taxon>Eurotiomycetes</taxon>
        <taxon>Eurotiomycetidae</taxon>
        <taxon>Eurotiales</taxon>
        <taxon>Aspergillaceae</taxon>
        <taxon>Aspergillus</taxon>
        <taxon>Aspergillus subgen. Circumdati</taxon>
    </lineage>
</organism>
<reference evidence="1 2" key="1">
    <citation type="submission" date="2019-04" db="EMBL/GenBank/DDBJ databases">
        <title>Aspergillus burnettii sp. nov., novel species from soil in southeast Queensland.</title>
        <authorList>
            <person name="Gilchrist C.L.M."/>
            <person name="Pitt J.I."/>
            <person name="Lange L."/>
            <person name="Lacey H.J."/>
            <person name="Vuong D."/>
            <person name="Midgley D.J."/>
            <person name="Greenfield P."/>
            <person name="Bradbury M."/>
            <person name="Lacey E."/>
            <person name="Busk P.K."/>
            <person name="Pilgaard B."/>
            <person name="Chooi Y.H."/>
            <person name="Piggott A.M."/>
        </authorList>
    </citation>
    <scope>NUCLEOTIDE SEQUENCE [LARGE SCALE GENOMIC DNA]</scope>
    <source>
        <strain evidence="1 2">FRR 5400</strain>
    </source>
</reference>
<evidence type="ECO:0000313" key="1">
    <source>
        <dbReference type="EMBL" id="KAF5862395.1"/>
    </source>
</evidence>
<gene>
    <name evidence="1" type="ORF">ETB97_011752</name>
</gene>
<accession>A0A8H6E911</accession>
<comment type="caution">
    <text evidence="1">The sequence shown here is derived from an EMBL/GenBank/DDBJ whole genome shotgun (WGS) entry which is preliminary data.</text>
</comment>
<sequence>MADKRPFAVIHQVASTSHALPTFELVSFGGRYTGPTKDENPNNSGVAFFLVASSYTAVTSMSKRDNPGLEFGDCPADVLSRPNEEHQTGVQEGGVEGTVVQMPEECGGPSWARAVSLTLSKNQTVPGHLAKRGETTSPVFDFTFDYNTALVRRDAEKFSVRMDFSNVPRYWNAVVDAPGPSSSKRDINQLVGRFYGSSDEWYTKFKSLKFPAAQGTKYTEKLDQLVYHNPQICEYAGTQVGESLSVAMEGTTTVESHFGFSLIATWQPGKSFDVHQAAGFFHPDGETDVAFKIGGQSVLDTFQSLQGSTIMKILGEASLAGKSIYKGWASFDLYRESSVSLRSGGGNSGAGRAMVMEIRELAFPVKEMQLLLTLVRIAGVSAPFLVLIACSPDGA</sequence>
<proteinExistence type="predicted"/>
<evidence type="ECO:0000313" key="2">
    <source>
        <dbReference type="Proteomes" id="UP000541154"/>
    </source>
</evidence>
<dbReference type="EMBL" id="SPNV01000075">
    <property type="protein sequence ID" value="KAF5862395.1"/>
    <property type="molecule type" value="Genomic_DNA"/>
</dbReference>
<keyword evidence="2" id="KW-1185">Reference proteome</keyword>
<dbReference type="AlphaFoldDB" id="A0A8H6E911"/>
<dbReference type="Proteomes" id="UP000541154">
    <property type="component" value="Unassembled WGS sequence"/>
</dbReference>
<name>A0A8H6E911_PETAA</name>